<dbReference type="SUPFAM" id="SSF55729">
    <property type="entry name" value="Acyl-CoA N-acyltransferases (Nat)"/>
    <property type="match status" value="1"/>
</dbReference>
<gene>
    <name evidence="4" type="ORF">HK23_05420</name>
</gene>
<dbReference type="PANTHER" id="PTHR43800">
    <property type="entry name" value="PEPTIDYL-LYSINE N-ACETYLTRANSFERASE YJAB"/>
    <property type="match status" value="1"/>
</dbReference>
<dbReference type="Gene3D" id="3.40.630.30">
    <property type="match status" value="1"/>
</dbReference>
<dbReference type="EMBL" id="JOPG01000019">
    <property type="protein sequence ID" value="OUJ05414.1"/>
    <property type="molecule type" value="Genomic_DNA"/>
</dbReference>
<dbReference type="AlphaFoldDB" id="A0A1Y3G804"/>
<evidence type="ECO:0000259" key="3">
    <source>
        <dbReference type="PROSITE" id="PS51186"/>
    </source>
</evidence>
<dbReference type="InterPro" id="IPR016181">
    <property type="entry name" value="Acyl_CoA_acyltransferase"/>
</dbReference>
<dbReference type="CDD" id="cd04301">
    <property type="entry name" value="NAT_SF"/>
    <property type="match status" value="1"/>
</dbReference>
<dbReference type="InterPro" id="IPR000182">
    <property type="entry name" value="GNAT_dom"/>
</dbReference>
<reference evidence="5" key="1">
    <citation type="submission" date="2014-06" db="EMBL/GenBank/DDBJ databases">
        <authorList>
            <person name="Winans N.J."/>
            <person name="Newell P.D."/>
            <person name="Douglas A.E."/>
        </authorList>
    </citation>
    <scope>NUCLEOTIDE SEQUENCE [LARGE SCALE GENOMIC DNA]</scope>
    <source>
        <strain evidence="5">DsW_057</strain>
    </source>
</reference>
<keyword evidence="1" id="KW-0808">Transferase</keyword>
<sequence>MRLARYEDVVLLPEIERSAAQSFRTIPSLAWIAEGDCLPIDTHLASLEASTCWVAVTEQQRLVGFLTAERLQDRLHILEISVEAQAQGRGVGRALLAEACEAAQQTGLKRVTLTTCRDVPWNAPFYHKIGFEYLEEPALDSDLRAALKEEEACGFLPGTRCAMQRCL</sequence>
<keyword evidence="2" id="KW-0012">Acyltransferase</keyword>
<dbReference type="GO" id="GO:0016747">
    <property type="term" value="F:acyltransferase activity, transferring groups other than amino-acyl groups"/>
    <property type="evidence" value="ECO:0007669"/>
    <property type="project" value="InterPro"/>
</dbReference>
<dbReference type="PANTHER" id="PTHR43800:SF1">
    <property type="entry name" value="PEPTIDYL-LYSINE N-ACETYLTRANSFERASE YJAB"/>
    <property type="match status" value="1"/>
</dbReference>
<dbReference type="Pfam" id="PF00583">
    <property type="entry name" value="Acetyltransf_1"/>
    <property type="match status" value="1"/>
</dbReference>
<accession>A0A1Y3G804</accession>
<protein>
    <recommendedName>
        <fullName evidence="3">N-acetyltransferase domain-containing protein</fullName>
    </recommendedName>
</protein>
<comment type="caution">
    <text evidence="4">The sequence shown here is derived from an EMBL/GenBank/DDBJ whole genome shotgun (WGS) entry which is preliminary data.</text>
</comment>
<evidence type="ECO:0000313" key="5">
    <source>
        <dbReference type="Proteomes" id="UP000242683"/>
    </source>
</evidence>
<proteinExistence type="predicted"/>
<evidence type="ECO:0000256" key="2">
    <source>
        <dbReference type="ARBA" id="ARBA00023315"/>
    </source>
</evidence>
<dbReference type="Proteomes" id="UP000242683">
    <property type="component" value="Unassembled WGS sequence"/>
</dbReference>
<name>A0A1Y3G804_9PROT</name>
<dbReference type="PROSITE" id="PS51186">
    <property type="entry name" value="GNAT"/>
    <property type="match status" value="1"/>
</dbReference>
<evidence type="ECO:0000313" key="4">
    <source>
        <dbReference type="EMBL" id="OUJ05414.1"/>
    </source>
</evidence>
<evidence type="ECO:0000256" key="1">
    <source>
        <dbReference type="ARBA" id="ARBA00022679"/>
    </source>
</evidence>
<feature type="domain" description="N-acetyltransferase" evidence="3">
    <location>
        <begin position="1"/>
        <end position="150"/>
    </location>
</feature>
<organism evidence="4 5">
    <name type="scientific">Acetobacter malorum</name>
    <dbReference type="NCBI Taxonomy" id="178901"/>
    <lineage>
        <taxon>Bacteria</taxon>
        <taxon>Pseudomonadati</taxon>
        <taxon>Pseudomonadota</taxon>
        <taxon>Alphaproteobacteria</taxon>
        <taxon>Acetobacterales</taxon>
        <taxon>Acetobacteraceae</taxon>
        <taxon>Acetobacter</taxon>
    </lineage>
</organism>